<organism evidence="1 2">
    <name type="scientific">Ancylobacter defluvii</name>
    <dbReference type="NCBI Taxonomy" id="1282440"/>
    <lineage>
        <taxon>Bacteria</taxon>
        <taxon>Pseudomonadati</taxon>
        <taxon>Pseudomonadota</taxon>
        <taxon>Alphaproteobacteria</taxon>
        <taxon>Hyphomicrobiales</taxon>
        <taxon>Xanthobacteraceae</taxon>
        <taxon>Ancylobacter</taxon>
    </lineage>
</organism>
<name>A0A9W6JT33_9HYPH</name>
<sequence>MGSNSLLIKAKLPKVSETTDSQVEIGQEVRFETVVDITPSCSWYRGGSPRVASLIAGIRRAGEPNS</sequence>
<evidence type="ECO:0000313" key="2">
    <source>
        <dbReference type="Proteomes" id="UP001143330"/>
    </source>
</evidence>
<proteinExistence type="predicted"/>
<reference evidence="1" key="2">
    <citation type="submission" date="2023-01" db="EMBL/GenBank/DDBJ databases">
        <authorList>
            <person name="Sun Q."/>
            <person name="Evtushenko L."/>
        </authorList>
    </citation>
    <scope>NUCLEOTIDE SEQUENCE</scope>
    <source>
        <strain evidence="1">VKM B-2789</strain>
    </source>
</reference>
<evidence type="ECO:0000313" key="1">
    <source>
        <dbReference type="EMBL" id="GLK82762.1"/>
    </source>
</evidence>
<keyword evidence="2" id="KW-1185">Reference proteome</keyword>
<dbReference type="Proteomes" id="UP001143330">
    <property type="component" value="Unassembled WGS sequence"/>
</dbReference>
<protein>
    <submittedName>
        <fullName evidence="1">Uncharacterized protein</fullName>
    </submittedName>
</protein>
<comment type="caution">
    <text evidence="1">The sequence shown here is derived from an EMBL/GenBank/DDBJ whole genome shotgun (WGS) entry which is preliminary data.</text>
</comment>
<reference evidence="1" key="1">
    <citation type="journal article" date="2014" name="Int. J. Syst. Evol. Microbiol.">
        <title>Complete genome sequence of Corynebacterium casei LMG S-19264T (=DSM 44701T), isolated from a smear-ripened cheese.</title>
        <authorList>
            <consortium name="US DOE Joint Genome Institute (JGI-PGF)"/>
            <person name="Walter F."/>
            <person name="Albersmeier A."/>
            <person name="Kalinowski J."/>
            <person name="Ruckert C."/>
        </authorList>
    </citation>
    <scope>NUCLEOTIDE SEQUENCE</scope>
    <source>
        <strain evidence="1">VKM B-2789</strain>
    </source>
</reference>
<gene>
    <name evidence="1" type="ORF">GCM10017653_08310</name>
</gene>
<dbReference type="EMBL" id="BSFM01000004">
    <property type="protein sequence ID" value="GLK82762.1"/>
    <property type="molecule type" value="Genomic_DNA"/>
</dbReference>
<dbReference type="AlphaFoldDB" id="A0A9W6JT33"/>
<accession>A0A9W6JT33</accession>